<dbReference type="VEuPathDB" id="PlasmoDB:PGABG01_1027800"/>
<feature type="compositionally biased region" description="Polar residues" evidence="1">
    <location>
        <begin position="282"/>
        <end position="299"/>
    </location>
</feature>
<dbReference type="KEGG" id="pgab:PGSY75_1029900"/>
<reference evidence="2 3" key="1">
    <citation type="journal article" date="2016" name="Nat. Commun.">
        <title>Genomes of cryptic chimpanzee Plasmodium species reveal key evolutionary events leading to human malaria.</title>
        <authorList>
            <person name="Sundararaman S.A."/>
            <person name="Plenderleith L.J."/>
            <person name="Liu W."/>
            <person name="Loy D.E."/>
            <person name="Learn G.H."/>
            <person name="Li Y."/>
            <person name="Shaw K.S."/>
            <person name="Ayouba A."/>
            <person name="Peeters M."/>
            <person name="Speede S."/>
            <person name="Shaw G.M."/>
            <person name="Bushman F.D."/>
            <person name="Brisson D."/>
            <person name="Rayner J.C."/>
            <person name="Sharp P.M."/>
            <person name="Hahn B.H."/>
        </authorList>
    </citation>
    <scope>NUCLEOTIDE SEQUENCE [LARGE SCALE GENOMIC DNA]</scope>
    <source>
        <strain evidence="2 3">SY75</strain>
    </source>
</reference>
<feature type="region of interest" description="Disordered" evidence="1">
    <location>
        <begin position="385"/>
        <end position="426"/>
    </location>
</feature>
<feature type="region of interest" description="Disordered" evidence="1">
    <location>
        <begin position="1203"/>
        <end position="1238"/>
    </location>
</feature>
<evidence type="ECO:0008006" key="4">
    <source>
        <dbReference type="Google" id="ProtNLM"/>
    </source>
</evidence>
<gene>
    <name evidence="2" type="ORF">PGSY75_1029900</name>
</gene>
<feature type="compositionally biased region" description="Basic residues" evidence="1">
    <location>
        <begin position="267"/>
        <end position="281"/>
    </location>
</feature>
<evidence type="ECO:0000256" key="1">
    <source>
        <dbReference type="SAM" id="MobiDB-lite"/>
    </source>
</evidence>
<comment type="caution">
    <text evidence="2">The sequence shown here is derived from an EMBL/GenBank/DDBJ whole genome shotgun (WGS) entry which is preliminary data.</text>
</comment>
<feature type="compositionally biased region" description="Low complexity" evidence="1">
    <location>
        <begin position="311"/>
        <end position="322"/>
    </location>
</feature>
<organism evidence="2 3">
    <name type="scientific">Plasmodium gaboni</name>
    <dbReference type="NCBI Taxonomy" id="647221"/>
    <lineage>
        <taxon>Eukaryota</taxon>
        <taxon>Sar</taxon>
        <taxon>Alveolata</taxon>
        <taxon>Apicomplexa</taxon>
        <taxon>Aconoidasida</taxon>
        <taxon>Haemosporida</taxon>
        <taxon>Plasmodiidae</taxon>
        <taxon>Plasmodium</taxon>
        <taxon>Plasmodium (Laverania)</taxon>
    </lineage>
</organism>
<proteinExistence type="predicted"/>
<feature type="compositionally biased region" description="Polar residues" evidence="1">
    <location>
        <begin position="1228"/>
        <end position="1238"/>
    </location>
</feature>
<feature type="compositionally biased region" description="Low complexity" evidence="1">
    <location>
        <begin position="410"/>
        <end position="421"/>
    </location>
</feature>
<feature type="compositionally biased region" description="Low complexity" evidence="1">
    <location>
        <begin position="1203"/>
        <end position="1219"/>
    </location>
</feature>
<dbReference type="Proteomes" id="UP000076004">
    <property type="component" value="Unassembled WGS sequence"/>
</dbReference>
<dbReference type="PANTHER" id="PTHR31765">
    <property type="entry name" value="PROTEIN CBG12783"/>
    <property type="match status" value="1"/>
</dbReference>
<evidence type="ECO:0000313" key="2">
    <source>
        <dbReference type="EMBL" id="KYN99679.1"/>
    </source>
</evidence>
<name>A0A151LLF0_9APIC</name>
<dbReference type="PANTHER" id="PTHR31765:SF3">
    <property type="entry name" value="TRANSLATION INITIATION FACTOR IF-2"/>
    <property type="match status" value="1"/>
</dbReference>
<dbReference type="GeneID" id="29776662"/>
<sequence length="1623" mass="194053">MNEKKNTILKGKGYILKGANKEFIEDRKKRDLFLDKKKKNIFSRFNPLALPLLGKNRLYEEDEKCDMKKRRSNEKSKEGNININVLNENEFNSYLLRNKAFRLTWTSIIEKIKHEIDIEIYKNLNNVFEEIYLYSISNNEYLPLILITAGTNVADHEIIIDALSYELKIWNNHNNNNKKKKKEEKYDMNKSGNLFDYVHGEGKDYIYEKIKRDTNKKDNMNDKININQSDHLYDNIYKNKGNLIFTSNQECVDSFMNQAHDDNKIKQKDKKKKKKRRKKQRTFNGNIYTKDGSTPCNSNDNDDIKNEGDSNYNDKYNDTYNNKYNNKYNDEYNDEYYDDNDDNDDVYVCSLNSNTSNNINSAVYNIYTQLYRDYKMRYFLKKYKKKSGHNNNNNMNNPYGSSDTRKRTRNYSNSSNSNNLNMDEQDDDYNISNNNSFVRLKFLNKEFKEDNKVIHNKNMVNIDRLIDLYKKMSELNKKNISEEQVEGYVNKYNPDNIIYNMEQMNNNIMDSKGVMFASAEGIYKKNKGSDIYIKDINNMDNINNMSGINYMNECNNSFIKSYGRLELYNKQNNYFYDGRKKVRIIILIHDCEYFNINILNGILNILINLRIDNKICLSVILGVSTPSFFFNRITTPDTQSKLRIKTVDILNNKLMCDRICHILLFENLLPFILNFKTVHAIKLLLHKNNQSISHLIHILYILTKEFYDNNILSFLCMPMNYYLNIYTDDEEKEIIDSHDYSPYTYIRSYQANLSNFFKYDIRKVHQKIISLCYSSNLYYRHLSYIKKKYSTILIKNYFQLHGQDSVIQTPRNSDDEPEIFNLKTKKLDHKKKEKKDVQRIDIEPSSINNDMINDNEKKNHFDRARYAWEFKTKTINWWYDHPFKDLIYLYENDTIKNNKKEEIIDKLLNEDDYNNKKEIINNIDNNINRNNNLYDIENVKEINKTLCSSSLPLNVLQLLERKYAYNIAINLINIIIKTKSEYTTSIKRSEYFRNLFENYEKIKWNENKNILYIEQLYNIVEYDIKKCINFLIDMMTPYYFKNHQVLLNLFKEFKEYYTNIYPIVYNLEDYIYLLKEKEYKKNQELYINDDFSKTYTYSFSYSIYFSLLSRLDDMLEMLRNVIHMEEQKKNQPNKYPPFDDNKVNMKKNVSFNNSIRKREEYVDDSYCLSSMSGYKDENETNKNNNNNNNNNINFFIQIDNNLNEQNQNNNSNNHNNNNNCSDVEINGHHNQPVNYNNLDNEPDDIFNSNTTKYYPSNNIKIEDIDNKKKRFKRYLTIDNKSLKKKKNYEHNINAEDISNCINLFIHDYIYLLLLPPISYHPLAYELILYKPDKDFTNIMTRDIKKELLTTLCYTNPYKTGNLMCSSCCLFKDNPYNSNPENNIINNNKIYLNPTYDNISTLEDMVNLYRLYEKCNKTIDLYNLFILYLNLKVNKYSSISINDKNKNAIKNNNNNNNNNININNINRQCKDEQDVISSHLNRMKYKQTDNLATDILQEYYLKFIITINTFCSFLKILKPPNVSALLNYNEQNGNNDDYYEDDEYYNNDNNTNHNRKGNKKKNDDNYNTSQESIIQFLKEIKKSLQGCTSKKLLFGKLYYNHIIASREYYLQNFIENNNEELKKK</sequence>
<feature type="region of interest" description="Disordered" evidence="1">
    <location>
        <begin position="262"/>
        <end position="322"/>
    </location>
</feature>
<protein>
    <recommendedName>
        <fullName evidence="4">Origin recognition complex subunit 3</fullName>
    </recommendedName>
</protein>
<dbReference type="VEuPathDB" id="PlasmoDB:PGSY75_1029900"/>
<evidence type="ECO:0000313" key="3">
    <source>
        <dbReference type="Proteomes" id="UP000076004"/>
    </source>
</evidence>
<dbReference type="RefSeq" id="XP_018641686.1">
    <property type="nucleotide sequence ID" value="XM_018786069.1"/>
</dbReference>
<accession>A0A151LLF0</accession>
<dbReference type="EMBL" id="LVLB01000011">
    <property type="protein sequence ID" value="KYN99679.1"/>
    <property type="molecule type" value="Genomic_DNA"/>
</dbReference>
<feature type="region of interest" description="Disordered" evidence="1">
    <location>
        <begin position="1535"/>
        <end position="1565"/>
    </location>
</feature>